<dbReference type="Gene3D" id="2.40.170.20">
    <property type="entry name" value="TonB-dependent receptor, beta-barrel domain"/>
    <property type="match status" value="1"/>
</dbReference>
<dbReference type="RefSeq" id="WP_028071278.1">
    <property type="nucleotide sequence ID" value="NZ_LR590484.1"/>
</dbReference>
<dbReference type="GO" id="GO:0009279">
    <property type="term" value="C:cell outer membrane"/>
    <property type="evidence" value="ECO:0007669"/>
    <property type="project" value="UniProtKB-SubCell"/>
</dbReference>
<comment type="subcellular location">
    <subcellularLocation>
        <location evidence="1">Cell outer membrane</location>
    </subcellularLocation>
</comment>
<dbReference type="PANTHER" id="PTHR40980">
    <property type="entry name" value="PLUG DOMAIN-CONTAINING PROTEIN"/>
    <property type="match status" value="1"/>
</dbReference>
<keyword evidence="2" id="KW-0472">Membrane</keyword>
<dbReference type="Proteomes" id="UP000308196">
    <property type="component" value="Chromosome"/>
</dbReference>
<dbReference type="InterPro" id="IPR041700">
    <property type="entry name" value="OMP_b-brl_3"/>
</dbReference>
<dbReference type="AlphaFoldDB" id="A0A4U9VQ31"/>
<evidence type="ECO:0000256" key="2">
    <source>
        <dbReference type="ARBA" id="ARBA00023136"/>
    </source>
</evidence>
<dbReference type="Gene3D" id="2.170.130.10">
    <property type="entry name" value="TonB-dependent receptor, plug domain"/>
    <property type="match status" value="1"/>
</dbReference>
<evidence type="ECO:0000259" key="4">
    <source>
        <dbReference type="Pfam" id="PF14905"/>
    </source>
</evidence>
<organism evidence="5 6">
    <name type="scientific">Sphingobacterium thalpophilum</name>
    <dbReference type="NCBI Taxonomy" id="259"/>
    <lineage>
        <taxon>Bacteria</taxon>
        <taxon>Pseudomonadati</taxon>
        <taxon>Bacteroidota</taxon>
        <taxon>Sphingobacteriia</taxon>
        <taxon>Sphingobacteriales</taxon>
        <taxon>Sphingobacteriaceae</taxon>
        <taxon>Sphingobacterium</taxon>
    </lineage>
</organism>
<proteinExistence type="predicted"/>
<dbReference type="KEGG" id="stha:NCTC11429_03693"/>
<gene>
    <name evidence="5" type="ORF">NCTC11429_03693</name>
</gene>
<evidence type="ECO:0000313" key="6">
    <source>
        <dbReference type="Proteomes" id="UP000308196"/>
    </source>
</evidence>
<reference evidence="5 6" key="1">
    <citation type="submission" date="2019-05" db="EMBL/GenBank/DDBJ databases">
        <authorList>
            <consortium name="Pathogen Informatics"/>
        </authorList>
    </citation>
    <scope>NUCLEOTIDE SEQUENCE [LARGE SCALE GENOMIC DNA]</scope>
    <source>
        <strain evidence="5 6">NCTC11429</strain>
    </source>
</reference>
<dbReference type="STRING" id="1123265.GCA_000686625_04701"/>
<dbReference type="InterPro" id="IPR036942">
    <property type="entry name" value="Beta-barrel_TonB_sf"/>
</dbReference>
<dbReference type="InterPro" id="IPR037066">
    <property type="entry name" value="Plug_dom_sf"/>
</dbReference>
<keyword evidence="3" id="KW-0998">Cell outer membrane</keyword>
<dbReference type="GeneID" id="78464348"/>
<accession>A0A4U9VQ31</accession>
<name>A0A4U9VQ31_9SPHI</name>
<feature type="domain" description="Outer membrane protein beta-barrel" evidence="4">
    <location>
        <begin position="378"/>
        <end position="780"/>
    </location>
</feature>
<dbReference type="EMBL" id="LR590484">
    <property type="protein sequence ID" value="VTR48417.1"/>
    <property type="molecule type" value="Genomic_DNA"/>
</dbReference>
<protein>
    <submittedName>
        <fullName evidence="5">Outer membrane receptor for ferrienterochelin and colicins</fullName>
    </submittedName>
</protein>
<dbReference type="Pfam" id="PF14905">
    <property type="entry name" value="OMP_b-brl_3"/>
    <property type="match status" value="1"/>
</dbReference>
<evidence type="ECO:0000313" key="5">
    <source>
        <dbReference type="EMBL" id="VTR48417.1"/>
    </source>
</evidence>
<evidence type="ECO:0000256" key="1">
    <source>
        <dbReference type="ARBA" id="ARBA00004442"/>
    </source>
</evidence>
<dbReference type="SUPFAM" id="SSF56935">
    <property type="entry name" value="Porins"/>
    <property type="match status" value="1"/>
</dbReference>
<evidence type="ECO:0000256" key="3">
    <source>
        <dbReference type="ARBA" id="ARBA00023237"/>
    </source>
</evidence>
<keyword evidence="5" id="KW-0675">Receptor</keyword>
<sequence length="804" mass="90536">MKNNIILLLIMLLLPAAGLLAQAHKPQYVLSGKVVTTDSSSLEAHLFDLDSKLLKTELLGPTGEFRFEGLGNGSYYVKIRRHQSDIYNSKVFEIRDRDLLFPEIHISDKRLETVVIARTRPYIERQDGKLILNVESSLQNTGGSAFDVLEKAPGVNIDANDNISLRGKNNLLIQIDGKNIPLTADALADYLRGISASAIDKIEFITNPSSKYDAAGTAIVNIKLKKGTKKGTNATVTTAIGTGRYIKNSNSFHINHRKGKVNTFASYNFAYREMSNDLVLNRSFYDQENLTKAYLQDNFIKTGVNNHSGKAGLDYQLNDNHILGAAFSFNSNILTPNSNSKTSVMDSEQQLLKEIQTQSDAKNKWRNGSLNLNHRYSLDTLGSEVNTDIDWIHYFNKSVQHFDTKTKTPGQTGTLPYVLRGNVDGGLDIYALKSDAIMIFEQNWKLETGIKSSFVKSDNDMEFYDHSAEKPVLDTGKSNHYIYKEYIHAVYGNLSKKWNRMTAIVGLRAEHTNVTGTQITMDLVNKKKYTQLFPSASLSFDLNEDNRLDINFSRRISRPSYIQLNPFKYYINATTYKTGNPGLNPQTSQNYELTYSLKNKYLATVSYSKTAQNITSVVKPIIENGENISVQTDENISAALYYGLYLVAPVQVTKWWEMNTSANFYYGSYSGNVSETTIKNKGNFNVDLNMVNTIRLGNNYAAELAASYKSAEVYAFARISPLWSLNIGAQKKFSNNSTLKLSFSDIFRTNYYKGLTVYNNYKENFSTKRDTRLVMLSYSYSFGDSKSTKIRKTGGAEDLKRRAE</sequence>
<dbReference type="PANTHER" id="PTHR40980:SF4">
    <property type="entry name" value="TONB-DEPENDENT RECEPTOR-LIKE BETA-BARREL DOMAIN-CONTAINING PROTEIN"/>
    <property type="match status" value="1"/>
</dbReference>